<keyword evidence="4 7" id="KW-0812">Transmembrane</keyword>
<keyword evidence="9" id="KW-1185">Reference proteome</keyword>
<dbReference type="Pfam" id="PF00375">
    <property type="entry name" value="SDF"/>
    <property type="match status" value="1"/>
</dbReference>
<reference evidence="8 9" key="1">
    <citation type="submission" date="2015-02" db="EMBL/GenBank/DDBJ databases">
        <title>Genome Sequencing of Rickettsiales.</title>
        <authorList>
            <person name="Daugherty S.C."/>
            <person name="Su Q."/>
            <person name="Abolude K."/>
            <person name="Beier-Sexton M."/>
            <person name="Carlyon J.A."/>
            <person name="Carter R."/>
            <person name="Day N.P."/>
            <person name="Dumler S.J."/>
            <person name="Dyachenko V."/>
            <person name="Godinez A."/>
            <person name="Kurtti T.J."/>
            <person name="Lichay M."/>
            <person name="Mullins K.E."/>
            <person name="Ott S."/>
            <person name="Pappas-Brown V."/>
            <person name="Paris D.H."/>
            <person name="Patel P."/>
            <person name="Richards A.L."/>
            <person name="Sadzewicz L."/>
            <person name="Sears K."/>
            <person name="Seidman D."/>
            <person name="Sengamalay N."/>
            <person name="Stenos J."/>
            <person name="Tallon L.J."/>
            <person name="Vincent G."/>
            <person name="Fraser C.M."/>
            <person name="Munderloh U."/>
            <person name="Dunning-Hotopp J.C."/>
        </authorList>
    </citation>
    <scope>NUCLEOTIDE SEQUENCE [LARGE SCALE GENOMIC DNA]</scope>
    <source>
        <strain evidence="8 9">RAC413</strain>
    </source>
</reference>
<evidence type="ECO:0000256" key="7">
    <source>
        <dbReference type="SAM" id="Phobius"/>
    </source>
</evidence>
<dbReference type="InterPro" id="IPR036458">
    <property type="entry name" value="Na:dicarbo_symporter_sf"/>
</dbReference>
<dbReference type="PATRIC" id="fig|1359163.3.peg.297"/>
<evidence type="ECO:0000313" key="9">
    <source>
        <dbReference type="Proteomes" id="UP000033562"/>
    </source>
</evidence>
<dbReference type="InterPro" id="IPR001991">
    <property type="entry name" value="Na-dicarboxylate_symporter"/>
</dbReference>
<feature type="transmembrane region" description="Helical" evidence="7">
    <location>
        <begin position="42"/>
        <end position="63"/>
    </location>
</feature>
<dbReference type="Proteomes" id="UP000033562">
    <property type="component" value="Unassembled WGS sequence"/>
</dbReference>
<evidence type="ECO:0000256" key="5">
    <source>
        <dbReference type="ARBA" id="ARBA00022989"/>
    </source>
</evidence>
<keyword evidence="3" id="KW-0813">Transport</keyword>
<dbReference type="EMBL" id="LANX01000001">
    <property type="protein sequence ID" value="KJV68935.1"/>
    <property type="molecule type" value="Genomic_DNA"/>
</dbReference>
<dbReference type="SUPFAM" id="SSF118215">
    <property type="entry name" value="Proton glutamate symport protein"/>
    <property type="match status" value="1"/>
</dbReference>
<evidence type="ECO:0000256" key="2">
    <source>
        <dbReference type="ARBA" id="ARBA00006148"/>
    </source>
</evidence>
<keyword evidence="5 7" id="KW-1133">Transmembrane helix</keyword>
<comment type="caution">
    <text evidence="8">The sequence shown here is derived from an EMBL/GenBank/DDBJ whole genome shotgun (WGS) entry which is preliminary data.</text>
</comment>
<sequence>MKDVLNKLKIPIAIGFAVLAYYVHSVWVFNCAKVIGDIFINLLKLVSLPVVFLSIITAISSLKNVVQIKKLLRKIVFYTLFTTICASTTALIIYLIVNPSEQNKALNLLHSVEINSEGYLSYLISIMPHNFVKIFLDNNIVGCIILAFLIGSGVIAIPNEKREILHKIFSALFDTLLEIAKLILKFMPVAVWAFITTFLFSIKSAYDFSNIVRYIICIVSANFIQAFITLPLLMRLKSIPVVSTVKGVMPALIVAFFSKSSTATLPTTIDCVNNNLKVSSKLTSFVLPICTTINMNACAAFILTTVFFVSEMNLHSFSTWEMFLWIFISTGAAIGNAGIPMGCYFISMSCLTSMKIPINLMGVILPIYAIIDMFETALNVWSDVCVTKIIDKEYKGEL</sequence>
<evidence type="ECO:0000256" key="4">
    <source>
        <dbReference type="ARBA" id="ARBA00022692"/>
    </source>
</evidence>
<accession>A0A0F3NLL2</accession>
<feature type="transmembrane region" description="Helical" evidence="7">
    <location>
        <begin position="139"/>
        <end position="158"/>
    </location>
</feature>
<evidence type="ECO:0000256" key="1">
    <source>
        <dbReference type="ARBA" id="ARBA00004141"/>
    </source>
</evidence>
<feature type="transmembrane region" description="Helical" evidence="7">
    <location>
        <begin position="285"/>
        <end position="310"/>
    </location>
</feature>
<feature type="transmembrane region" description="Helical" evidence="7">
    <location>
        <begin position="12"/>
        <end position="30"/>
    </location>
</feature>
<organism evidence="8 9">
    <name type="scientific">Candidatus Neoehrlichia procyonis str. RAC413</name>
    <dbReference type="NCBI Taxonomy" id="1359163"/>
    <lineage>
        <taxon>Bacteria</taxon>
        <taxon>Pseudomonadati</taxon>
        <taxon>Pseudomonadota</taxon>
        <taxon>Alphaproteobacteria</taxon>
        <taxon>Rickettsiales</taxon>
        <taxon>Anaplasmataceae</taxon>
        <taxon>Candidatus Neoehrlichia</taxon>
    </lineage>
</organism>
<comment type="subcellular location">
    <subcellularLocation>
        <location evidence="1">Membrane</location>
        <topology evidence="1">Multi-pass membrane protein</topology>
    </subcellularLocation>
</comment>
<name>A0A0F3NLL2_9RICK</name>
<protein>
    <submittedName>
        <fullName evidence="8">Dicarboxylate symporter family protein</fullName>
    </submittedName>
</protein>
<evidence type="ECO:0000256" key="3">
    <source>
        <dbReference type="ARBA" id="ARBA00022448"/>
    </source>
</evidence>
<feature type="transmembrane region" description="Helical" evidence="7">
    <location>
        <begin position="358"/>
        <end position="381"/>
    </location>
</feature>
<comment type="similarity">
    <text evidence="2">Belongs to the dicarboxylate/amino acid:cation symporter (DAACS) (TC 2.A.23) family.</text>
</comment>
<dbReference type="STRING" id="1359163.NLO413_0306"/>
<dbReference type="PRINTS" id="PR00173">
    <property type="entry name" value="EDTRNSPORT"/>
</dbReference>
<dbReference type="PANTHER" id="PTHR42865:SF5">
    <property type="entry name" value="L-CYSTINE TRANSPORTER TCYP"/>
    <property type="match status" value="1"/>
</dbReference>
<dbReference type="PANTHER" id="PTHR42865">
    <property type="entry name" value="PROTON/GLUTAMATE-ASPARTATE SYMPORTER"/>
    <property type="match status" value="1"/>
</dbReference>
<keyword evidence="6 7" id="KW-0472">Membrane</keyword>
<evidence type="ECO:0000313" key="8">
    <source>
        <dbReference type="EMBL" id="KJV68935.1"/>
    </source>
</evidence>
<feature type="transmembrane region" description="Helical" evidence="7">
    <location>
        <begin position="75"/>
        <end position="97"/>
    </location>
</feature>
<gene>
    <name evidence="8" type="ORF">NLO413_0306</name>
</gene>
<dbReference type="Gene3D" id="1.10.3860.10">
    <property type="entry name" value="Sodium:dicarboxylate symporter"/>
    <property type="match status" value="1"/>
</dbReference>
<dbReference type="GO" id="GO:0005886">
    <property type="term" value="C:plasma membrane"/>
    <property type="evidence" value="ECO:0007669"/>
    <property type="project" value="TreeGrafter"/>
</dbReference>
<proteinExistence type="inferred from homology"/>
<feature type="transmembrane region" description="Helical" evidence="7">
    <location>
        <begin position="179"/>
        <end position="199"/>
    </location>
</feature>
<feature type="transmembrane region" description="Helical" evidence="7">
    <location>
        <begin position="211"/>
        <end position="233"/>
    </location>
</feature>
<dbReference type="GO" id="GO:0015184">
    <property type="term" value="F:L-cystine transmembrane transporter activity"/>
    <property type="evidence" value="ECO:0007669"/>
    <property type="project" value="TreeGrafter"/>
</dbReference>
<dbReference type="AlphaFoldDB" id="A0A0F3NLL2"/>
<feature type="transmembrane region" description="Helical" evidence="7">
    <location>
        <begin position="322"/>
        <end position="346"/>
    </location>
</feature>
<evidence type="ECO:0000256" key="6">
    <source>
        <dbReference type="ARBA" id="ARBA00023136"/>
    </source>
</evidence>
<dbReference type="GO" id="GO:0015293">
    <property type="term" value="F:symporter activity"/>
    <property type="evidence" value="ECO:0007669"/>
    <property type="project" value="InterPro"/>
</dbReference>